<accession>A0ABV7VT17</accession>
<comment type="caution">
    <text evidence="3">The sequence shown here is derived from an EMBL/GenBank/DDBJ whole genome shotgun (WGS) entry which is preliminary data.</text>
</comment>
<dbReference type="Gene3D" id="2.30.270.10">
    <property type="entry name" value="duf1285 protein"/>
    <property type="match status" value="1"/>
</dbReference>
<gene>
    <name evidence="3" type="ORF">ACFOMG_07825</name>
</gene>
<feature type="domain" description="DUF1285" evidence="1">
    <location>
        <begin position="19"/>
        <end position="84"/>
    </location>
</feature>
<name>A0ABV7VT17_9GAMM</name>
<dbReference type="InterPro" id="IPR048342">
    <property type="entry name" value="DUF1285_C"/>
</dbReference>
<dbReference type="Pfam" id="PF21028">
    <property type="entry name" value="DUF1285_C"/>
    <property type="match status" value="1"/>
</dbReference>
<dbReference type="InterPro" id="IPR048341">
    <property type="entry name" value="DUF1285_N"/>
</dbReference>
<dbReference type="RefSeq" id="WP_376865846.1">
    <property type="nucleotide sequence ID" value="NZ_JBHRYB010000005.1"/>
</dbReference>
<evidence type="ECO:0000313" key="3">
    <source>
        <dbReference type="EMBL" id="MFC3680017.1"/>
    </source>
</evidence>
<protein>
    <submittedName>
        <fullName evidence="3">DUF1285 domain-containing protein</fullName>
    </submittedName>
</protein>
<keyword evidence="4" id="KW-1185">Reference proteome</keyword>
<feature type="domain" description="DUF1285" evidence="2">
    <location>
        <begin position="86"/>
        <end position="175"/>
    </location>
</feature>
<dbReference type="Pfam" id="PF06938">
    <property type="entry name" value="DUF1285_N"/>
    <property type="match status" value="1"/>
</dbReference>
<dbReference type="InterPro" id="IPR023361">
    <property type="entry name" value="DUF1285_beta_roll_sf"/>
</dbReference>
<dbReference type="InterPro" id="IPR010707">
    <property type="entry name" value="DUF1285"/>
</dbReference>
<dbReference type="Gene3D" id="3.10.540.10">
    <property type="entry name" value="duf1285 like domain"/>
    <property type="match status" value="1"/>
</dbReference>
<evidence type="ECO:0000259" key="1">
    <source>
        <dbReference type="Pfam" id="PF06938"/>
    </source>
</evidence>
<dbReference type="Proteomes" id="UP001595722">
    <property type="component" value="Unassembled WGS sequence"/>
</dbReference>
<dbReference type="PIRSF" id="PIRSF029557">
    <property type="entry name" value="UCP029557"/>
    <property type="match status" value="1"/>
</dbReference>
<evidence type="ECO:0000313" key="4">
    <source>
        <dbReference type="Proteomes" id="UP001595722"/>
    </source>
</evidence>
<organism evidence="3 4">
    <name type="scientific">Bacterioplanoides pacificum</name>
    <dbReference type="NCBI Taxonomy" id="1171596"/>
    <lineage>
        <taxon>Bacteria</taxon>
        <taxon>Pseudomonadati</taxon>
        <taxon>Pseudomonadota</taxon>
        <taxon>Gammaproteobacteria</taxon>
        <taxon>Oceanospirillales</taxon>
        <taxon>Oceanospirillaceae</taxon>
        <taxon>Bacterioplanoides</taxon>
    </lineage>
</organism>
<sequence length="176" mass="20069">MNLSNLEQQIGLTGSNKLPPVEKWQPELSGDMDMVIHKDGSWWHEGVKIQRDKLTRLFASILRKEGEEYFILTPVEKWRIQVEDQPFVVTMIEQKNDHIEVITNTGDLLIINHEHPLELSELDGEKIPEIEVRNGLKARFSRNAFYDLAELASEKLKGGGESDFVIQSAGAEFKIG</sequence>
<reference evidence="4" key="1">
    <citation type="journal article" date="2019" name="Int. J. Syst. Evol. Microbiol.">
        <title>The Global Catalogue of Microorganisms (GCM) 10K type strain sequencing project: providing services to taxonomists for standard genome sequencing and annotation.</title>
        <authorList>
            <consortium name="The Broad Institute Genomics Platform"/>
            <consortium name="The Broad Institute Genome Sequencing Center for Infectious Disease"/>
            <person name="Wu L."/>
            <person name="Ma J."/>
        </authorList>
    </citation>
    <scope>NUCLEOTIDE SEQUENCE [LARGE SCALE GENOMIC DNA]</scope>
    <source>
        <strain evidence="4">KCTC 42424</strain>
    </source>
</reference>
<proteinExistence type="predicted"/>
<dbReference type="EMBL" id="JBHRYB010000005">
    <property type="protein sequence ID" value="MFC3680017.1"/>
    <property type="molecule type" value="Genomic_DNA"/>
</dbReference>
<evidence type="ECO:0000259" key="2">
    <source>
        <dbReference type="Pfam" id="PF21028"/>
    </source>
</evidence>